<sequence>MSGNYGDWNHDIKMVISDRWNCSCGKWSIPWSTKGVTEAFSRHLLKKMREQNIMAMHRGTADEAPIRLVASDPADHLVTGFIIQMWKDDEWKFVEGAYDWEQAREKWASWGGQPLRDKPPYPPTTRREK</sequence>
<feature type="compositionally biased region" description="Basic and acidic residues" evidence="1">
    <location>
        <begin position="115"/>
        <end position="129"/>
    </location>
</feature>
<dbReference type="RefSeq" id="YP_009301131.1">
    <property type="nucleotide sequence ID" value="NC_031230.1"/>
</dbReference>
<dbReference type="KEGG" id="vg:29125039"/>
<organism evidence="2 3">
    <name type="scientific">Gordonia phage Yvonnetastic</name>
    <dbReference type="NCBI Taxonomy" id="1821566"/>
    <lineage>
        <taxon>Viruses</taxon>
        <taxon>Duplodnaviria</taxon>
        <taxon>Heunggongvirae</taxon>
        <taxon>Uroviricota</taxon>
        <taxon>Caudoviricetes</taxon>
        <taxon>Yvonnevirus</taxon>
        <taxon>Yvonnevirus yvonnetastic</taxon>
        <taxon>Gordonia virus Yvonnetastic</taxon>
    </lineage>
</organism>
<accession>A0A142K938</accession>
<feature type="region of interest" description="Disordered" evidence="1">
    <location>
        <begin position="109"/>
        <end position="129"/>
    </location>
</feature>
<dbReference type="Proteomes" id="UP000201371">
    <property type="component" value="Segment"/>
</dbReference>
<evidence type="ECO:0000313" key="2">
    <source>
        <dbReference type="EMBL" id="AMS02621.1"/>
    </source>
</evidence>
<keyword evidence="3" id="KW-1185">Reference proteome</keyword>
<protein>
    <submittedName>
        <fullName evidence="2">Uncharacterized protein</fullName>
    </submittedName>
</protein>
<proteinExistence type="predicted"/>
<gene>
    <name evidence="2" type="primary">77</name>
    <name evidence="2" type="ORF">SEA_YVONNETASTIC_77</name>
</gene>
<reference evidence="3" key="1">
    <citation type="submission" date="2016-03" db="EMBL/GenBank/DDBJ databases">
        <authorList>
            <person name="Ploux O."/>
        </authorList>
    </citation>
    <scope>NUCLEOTIDE SEQUENCE [LARGE SCALE GENOMIC DNA]</scope>
</reference>
<evidence type="ECO:0000313" key="3">
    <source>
        <dbReference type="Proteomes" id="UP000201371"/>
    </source>
</evidence>
<name>A0A142K938_9CAUD</name>
<dbReference type="EMBL" id="KU963248">
    <property type="protein sequence ID" value="AMS02621.1"/>
    <property type="molecule type" value="Genomic_DNA"/>
</dbReference>
<evidence type="ECO:0000256" key="1">
    <source>
        <dbReference type="SAM" id="MobiDB-lite"/>
    </source>
</evidence>
<dbReference type="GeneID" id="29125039"/>